<keyword evidence="3" id="KW-1185">Reference proteome</keyword>
<keyword evidence="1" id="KW-1133">Transmembrane helix</keyword>
<sequence length="179" mass="19613">MSQASSSTARTRWSARVAPLAIVHAAAPLPTTADVEPMEDDVIGLPLIMCPDCRDVRVFAATTTQSKCNNGKRYFKCPRKNFSNGKCKSYWFEEEYVVYLHDNGYLLAAGSTIAEALTTEVPEVVGKIDSLEKNLKKVKEIVGKNREGIGSCICLVCGCVNVTLFLVLAIFMVVAFLLK</sequence>
<evidence type="ECO:0000313" key="3">
    <source>
        <dbReference type="Proteomes" id="UP000604825"/>
    </source>
</evidence>
<evidence type="ECO:0008006" key="4">
    <source>
        <dbReference type="Google" id="ProtNLM"/>
    </source>
</evidence>
<evidence type="ECO:0000256" key="1">
    <source>
        <dbReference type="SAM" id="Phobius"/>
    </source>
</evidence>
<reference evidence="2" key="1">
    <citation type="submission" date="2020-10" db="EMBL/GenBank/DDBJ databases">
        <authorList>
            <person name="Han B."/>
            <person name="Lu T."/>
            <person name="Zhao Q."/>
            <person name="Huang X."/>
            <person name="Zhao Y."/>
        </authorList>
    </citation>
    <scope>NUCLEOTIDE SEQUENCE</scope>
</reference>
<evidence type="ECO:0000313" key="2">
    <source>
        <dbReference type="EMBL" id="CAD6265445.1"/>
    </source>
</evidence>
<protein>
    <recommendedName>
        <fullName evidence="4">Zinc finger GRF-type domain-containing protein</fullName>
    </recommendedName>
</protein>
<accession>A0A811R5S7</accession>
<dbReference type="Proteomes" id="UP000604825">
    <property type="component" value="Unassembled WGS sequence"/>
</dbReference>
<dbReference type="OrthoDB" id="681879at2759"/>
<keyword evidence="1" id="KW-0472">Membrane</keyword>
<organism evidence="2 3">
    <name type="scientific">Miscanthus lutarioriparius</name>
    <dbReference type="NCBI Taxonomy" id="422564"/>
    <lineage>
        <taxon>Eukaryota</taxon>
        <taxon>Viridiplantae</taxon>
        <taxon>Streptophyta</taxon>
        <taxon>Embryophyta</taxon>
        <taxon>Tracheophyta</taxon>
        <taxon>Spermatophyta</taxon>
        <taxon>Magnoliopsida</taxon>
        <taxon>Liliopsida</taxon>
        <taxon>Poales</taxon>
        <taxon>Poaceae</taxon>
        <taxon>PACMAD clade</taxon>
        <taxon>Panicoideae</taxon>
        <taxon>Andropogonodae</taxon>
        <taxon>Andropogoneae</taxon>
        <taxon>Saccharinae</taxon>
        <taxon>Miscanthus</taxon>
    </lineage>
</organism>
<feature type="transmembrane region" description="Helical" evidence="1">
    <location>
        <begin position="153"/>
        <end position="178"/>
    </location>
</feature>
<keyword evidence="1" id="KW-0812">Transmembrane</keyword>
<name>A0A811R5S7_9POAL</name>
<gene>
    <name evidence="2" type="ORF">NCGR_LOCUS48750</name>
</gene>
<comment type="caution">
    <text evidence="2">The sequence shown here is derived from an EMBL/GenBank/DDBJ whole genome shotgun (WGS) entry which is preliminary data.</text>
</comment>
<dbReference type="AlphaFoldDB" id="A0A811R5S7"/>
<dbReference type="EMBL" id="CAJGYO010000013">
    <property type="protein sequence ID" value="CAD6265445.1"/>
    <property type="molecule type" value="Genomic_DNA"/>
</dbReference>
<proteinExistence type="predicted"/>